<accession>A0A383EAI3</accession>
<organism evidence="1">
    <name type="scientific">marine metagenome</name>
    <dbReference type="NCBI Taxonomy" id="408172"/>
    <lineage>
        <taxon>unclassified sequences</taxon>
        <taxon>metagenomes</taxon>
        <taxon>ecological metagenomes</taxon>
    </lineage>
</organism>
<feature type="non-terminal residue" evidence="1">
    <location>
        <position position="30"/>
    </location>
</feature>
<gene>
    <name evidence="1" type="ORF">METZ01_LOCUS506736</name>
</gene>
<proteinExistence type="predicted"/>
<sequence>MLTDSEIDQRFVGLPPVVSLEAFRFASKRR</sequence>
<dbReference type="EMBL" id="UINC01224311">
    <property type="protein sequence ID" value="SVE53882.1"/>
    <property type="molecule type" value="Genomic_DNA"/>
</dbReference>
<reference evidence="1" key="1">
    <citation type="submission" date="2018-05" db="EMBL/GenBank/DDBJ databases">
        <authorList>
            <person name="Lanie J.A."/>
            <person name="Ng W.-L."/>
            <person name="Kazmierczak K.M."/>
            <person name="Andrzejewski T.M."/>
            <person name="Davidsen T.M."/>
            <person name="Wayne K.J."/>
            <person name="Tettelin H."/>
            <person name="Glass J.I."/>
            <person name="Rusch D."/>
            <person name="Podicherti R."/>
            <person name="Tsui H.-C.T."/>
            <person name="Winkler M.E."/>
        </authorList>
    </citation>
    <scope>NUCLEOTIDE SEQUENCE</scope>
</reference>
<protein>
    <submittedName>
        <fullName evidence="1">Uncharacterized protein</fullName>
    </submittedName>
</protein>
<evidence type="ECO:0000313" key="1">
    <source>
        <dbReference type="EMBL" id="SVE53882.1"/>
    </source>
</evidence>
<name>A0A383EAI3_9ZZZZ</name>
<dbReference type="AlphaFoldDB" id="A0A383EAI3"/>